<organism evidence="2 3">
    <name type="scientific">Puccinia graminis f. sp. tritici</name>
    <dbReference type="NCBI Taxonomy" id="56615"/>
    <lineage>
        <taxon>Eukaryota</taxon>
        <taxon>Fungi</taxon>
        <taxon>Dikarya</taxon>
        <taxon>Basidiomycota</taxon>
        <taxon>Pucciniomycotina</taxon>
        <taxon>Pucciniomycetes</taxon>
        <taxon>Pucciniales</taxon>
        <taxon>Pucciniaceae</taxon>
        <taxon>Puccinia</taxon>
    </lineage>
</organism>
<reference evidence="2 3" key="1">
    <citation type="submission" date="2019-05" db="EMBL/GenBank/DDBJ databases">
        <title>Emergence of the Ug99 lineage of the wheat stem rust pathogen through somatic hybridization.</title>
        <authorList>
            <person name="Li F."/>
            <person name="Upadhyaya N.M."/>
            <person name="Sperschneider J."/>
            <person name="Matny O."/>
            <person name="Nguyen-Phuc H."/>
            <person name="Mago R."/>
            <person name="Raley C."/>
            <person name="Miller M.E."/>
            <person name="Silverstein K.A.T."/>
            <person name="Henningsen E."/>
            <person name="Hirsch C.D."/>
            <person name="Visser B."/>
            <person name="Pretorius Z.A."/>
            <person name="Steffenson B.J."/>
            <person name="Schwessinger B."/>
            <person name="Dodds P.N."/>
            <person name="Figueroa M."/>
        </authorList>
    </citation>
    <scope>NUCLEOTIDE SEQUENCE [LARGE SCALE GENOMIC DNA]</scope>
    <source>
        <strain evidence="2">21-0</strain>
    </source>
</reference>
<feature type="region of interest" description="Disordered" evidence="1">
    <location>
        <begin position="49"/>
        <end position="72"/>
    </location>
</feature>
<gene>
    <name evidence="2" type="ORF">PGT21_033791</name>
</gene>
<comment type="caution">
    <text evidence="2">The sequence shown here is derived from an EMBL/GenBank/DDBJ whole genome shotgun (WGS) entry which is preliminary data.</text>
</comment>
<evidence type="ECO:0000313" key="2">
    <source>
        <dbReference type="EMBL" id="KAA1075329.1"/>
    </source>
</evidence>
<proteinExistence type="predicted"/>
<dbReference type="Proteomes" id="UP000324748">
    <property type="component" value="Unassembled WGS sequence"/>
</dbReference>
<dbReference type="EMBL" id="VSWC01000157">
    <property type="protein sequence ID" value="KAA1075329.1"/>
    <property type="molecule type" value="Genomic_DNA"/>
</dbReference>
<dbReference type="AlphaFoldDB" id="A0A5B0MGT9"/>
<protein>
    <submittedName>
        <fullName evidence="2">Uncharacterized protein</fullName>
    </submittedName>
</protein>
<evidence type="ECO:0000256" key="1">
    <source>
        <dbReference type="SAM" id="MobiDB-lite"/>
    </source>
</evidence>
<keyword evidence="3" id="KW-1185">Reference proteome</keyword>
<feature type="compositionally biased region" description="Polar residues" evidence="1">
    <location>
        <begin position="50"/>
        <end position="64"/>
    </location>
</feature>
<name>A0A5B0MGT9_PUCGR</name>
<evidence type="ECO:0000313" key="3">
    <source>
        <dbReference type="Proteomes" id="UP000324748"/>
    </source>
</evidence>
<sequence>MVCIISSTKDSRASGMKDLIGSQNLRATRTSLHTGPWPESKVPVDLVTRAGSTDEPSGRQNTLLQPWAPLRNTPLLGDQNGFTRLIDDPVN</sequence>
<accession>A0A5B0MGT9</accession>